<dbReference type="Proteomes" id="UP001458880">
    <property type="component" value="Unassembled WGS sequence"/>
</dbReference>
<proteinExistence type="predicted"/>
<accession>A0AAW1JH55</accession>
<sequence>MLQRTLLLRAWRKLWPYDEGKDDDEEEEADIDGAVNEIRDICSTLPGFEQCDKDDAMEWLDVDSNDAGYQILTDQEIADMLNDAKSRKRKHLFFVFNLSNSFQRIQTQLDRMVTTQKMRLKKQGQHIFLKTPICSV</sequence>
<dbReference type="AlphaFoldDB" id="A0AAW1JH55"/>
<organism evidence="1 2">
    <name type="scientific">Popillia japonica</name>
    <name type="common">Japanese beetle</name>
    <dbReference type="NCBI Taxonomy" id="7064"/>
    <lineage>
        <taxon>Eukaryota</taxon>
        <taxon>Metazoa</taxon>
        <taxon>Ecdysozoa</taxon>
        <taxon>Arthropoda</taxon>
        <taxon>Hexapoda</taxon>
        <taxon>Insecta</taxon>
        <taxon>Pterygota</taxon>
        <taxon>Neoptera</taxon>
        <taxon>Endopterygota</taxon>
        <taxon>Coleoptera</taxon>
        <taxon>Polyphaga</taxon>
        <taxon>Scarabaeiformia</taxon>
        <taxon>Scarabaeidae</taxon>
        <taxon>Rutelinae</taxon>
        <taxon>Popillia</taxon>
    </lineage>
</organism>
<comment type="caution">
    <text evidence="1">The sequence shown here is derived from an EMBL/GenBank/DDBJ whole genome shotgun (WGS) entry which is preliminary data.</text>
</comment>
<evidence type="ECO:0000313" key="2">
    <source>
        <dbReference type="Proteomes" id="UP001458880"/>
    </source>
</evidence>
<name>A0AAW1JH55_POPJA</name>
<protein>
    <submittedName>
        <fullName evidence="1">Uncharacterized protein</fullName>
    </submittedName>
</protein>
<gene>
    <name evidence="1" type="ORF">QE152_g29611</name>
</gene>
<dbReference type="EMBL" id="JASPKY010000379">
    <property type="protein sequence ID" value="KAK9702957.1"/>
    <property type="molecule type" value="Genomic_DNA"/>
</dbReference>
<reference evidence="1 2" key="1">
    <citation type="journal article" date="2024" name="BMC Genomics">
        <title>De novo assembly and annotation of Popillia japonica's genome with initial clues to its potential as an invasive pest.</title>
        <authorList>
            <person name="Cucini C."/>
            <person name="Boschi S."/>
            <person name="Funari R."/>
            <person name="Cardaioli E."/>
            <person name="Iannotti N."/>
            <person name="Marturano G."/>
            <person name="Paoli F."/>
            <person name="Bruttini M."/>
            <person name="Carapelli A."/>
            <person name="Frati F."/>
            <person name="Nardi F."/>
        </authorList>
    </citation>
    <scope>NUCLEOTIDE SEQUENCE [LARGE SCALE GENOMIC DNA]</scope>
    <source>
        <strain evidence="1">DMR45628</strain>
    </source>
</reference>
<keyword evidence="2" id="KW-1185">Reference proteome</keyword>
<evidence type="ECO:0000313" key="1">
    <source>
        <dbReference type="EMBL" id="KAK9702957.1"/>
    </source>
</evidence>